<dbReference type="Gene3D" id="3.40.50.300">
    <property type="entry name" value="P-loop containing nucleotide triphosphate hydrolases"/>
    <property type="match status" value="1"/>
</dbReference>
<feature type="domain" description="DUF7779" evidence="2">
    <location>
        <begin position="387"/>
        <end position="477"/>
    </location>
</feature>
<dbReference type="Pfam" id="PF13424">
    <property type="entry name" value="TPR_12"/>
    <property type="match status" value="1"/>
</dbReference>
<name>A0AAW8FMB0_9ACTN</name>
<dbReference type="EMBL" id="JAUSZV010000005">
    <property type="protein sequence ID" value="MDQ0910814.1"/>
    <property type="molecule type" value="Genomic_DNA"/>
</dbReference>
<evidence type="ECO:0000259" key="1">
    <source>
        <dbReference type="Pfam" id="PF00931"/>
    </source>
</evidence>
<dbReference type="GO" id="GO:0043531">
    <property type="term" value="F:ADP binding"/>
    <property type="evidence" value="ECO:0007669"/>
    <property type="project" value="InterPro"/>
</dbReference>
<evidence type="ECO:0000313" key="4">
    <source>
        <dbReference type="Proteomes" id="UP001234216"/>
    </source>
</evidence>
<dbReference type="Pfam" id="PF25000">
    <property type="entry name" value="DUF7779"/>
    <property type="match status" value="1"/>
</dbReference>
<feature type="domain" description="NB-ARC" evidence="1">
    <location>
        <begin position="147"/>
        <end position="291"/>
    </location>
</feature>
<dbReference type="Proteomes" id="UP001234216">
    <property type="component" value="Unassembled WGS sequence"/>
</dbReference>
<dbReference type="SUPFAM" id="SSF52540">
    <property type="entry name" value="P-loop containing nucleoside triphosphate hydrolases"/>
    <property type="match status" value="1"/>
</dbReference>
<dbReference type="Gene3D" id="1.25.40.10">
    <property type="entry name" value="Tetratricopeptide repeat domain"/>
    <property type="match status" value="3"/>
</dbReference>
<reference evidence="3" key="1">
    <citation type="submission" date="2023-07" db="EMBL/GenBank/DDBJ databases">
        <title>Comparative genomics of wheat-associated soil bacteria to identify genetic determinants of phenazine resistance.</title>
        <authorList>
            <person name="Mouncey N."/>
        </authorList>
    </citation>
    <scope>NUCLEOTIDE SEQUENCE</scope>
    <source>
        <strain evidence="3">V4I22</strain>
    </source>
</reference>
<dbReference type="InterPro" id="IPR027417">
    <property type="entry name" value="P-loop_NTPase"/>
</dbReference>
<dbReference type="InterPro" id="IPR053137">
    <property type="entry name" value="NLR-like"/>
</dbReference>
<dbReference type="AlphaFoldDB" id="A0AAW8FMB0"/>
<dbReference type="NCBIfam" id="NF040586">
    <property type="entry name" value="FxSxx_TPR"/>
    <property type="match status" value="1"/>
</dbReference>
<gene>
    <name evidence="3" type="ORF">QFZ22_006799</name>
</gene>
<sequence length="1071" mass="115502">MTEGQGERDPVRGFGDDLRGLYVAAGSPQYEALARRVGVAQSVLHEWVNGASIPSDKHRQSLDALVTVLGKLVRGEHRTYPTAWWEARRRAARQHRRTSAGRGGSRSVCRVLGPVPPEAECYQDRPHLRLTLETAAADGTSAPCELVTGMGGVGKTQLAACHARSALAAKRVDVLLWVTAASRAAVVDAYTSAAVQLLGAREDDPKAAHTFLNWLAIPPGSRSGSPVPGARWLIVLDDVPHAEAVRGLLPPPSPHGQTLITTRNRDAALLGPGRRRVEVDRFSREEAVAYLTAKLEAHGRNAEPVQVEGLAEDLGRLPLALSQTVPYMINRQLDCAAYRRRLADHARTLKDVLPPRTGLPDEQDLTVAAAWDLSIDLADQLPPQGLARPLLQLLSVLDPNGIPAAAITSAPARAHLARGGAYDAHPSSDAETTTDDATDALWNLHQFSLVEHSPQVAHRAVRVHRLVQRAVQERFSAGSRRHCGRTAADALVATWPDTERDTDLVGSLRANAAVLYEHFADALWEPEKHPVLSVMGHSLLEAGQVIAARDHWRRLAETARSRLGPDHRITLETLGTFANCLGESGDTVGAAAVYAELVQDAGRVLGARDRSVLITRSNRAMWRGRSGEWAQAADELTEILKDAVEVLGADSPETFQLRGNLAAFRGSSGDAAGAVEASAELLEIQRETLGPDHPDTLTTWNNYAYFLGESGEVTGAVEAFAELLEHRRRVLGDDHPMTLATRGNHAFCRGQAGDAAGAVEALTELLEHRRRVLGEGHPDTVTSRSNLALWKGWSGDAAGAAAEFAFVAADAERVFGADHPDTLVARARLGLWRGRAGDPVGAVAAYGELLEDQRRILRDDHDRIRSTLVEIARWSWIAGDREAALAAHDQLLENVTRHLGPHDPAVLDVRTGRAHHKGHTGDPAGAADELTHVVSSLLLTEGADSPHTLSALHGVLMWRMEAGDIDAAALVYARLTESLRRALEAGPQYLGLRHELACGRGEAGDREGAATAFGELTRNIQRPLGADASEAYTAASAAAYWRWRAGKGTPLAAHSARRELFIETFRVAAHL</sequence>
<dbReference type="RefSeq" id="WP_306981770.1">
    <property type="nucleotide sequence ID" value="NZ_JAUSZV010000005.1"/>
</dbReference>
<dbReference type="Pfam" id="PF00931">
    <property type="entry name" value="NB-ARC"/>
    <property type="match status" value="1"/>
</dbReference>
<dbReference type="PANTHER" id="PTHR46082:SF6">
    <property type="entry name" value="AAA+ ATPASE DOMAIN-CONTAINING PROTEIN-RELATED"/>
    <property type="match status" value="1"/>
</dbReference>
<dbReference type="Pfam" id="PF13374">
    <property type="entry name" value="TPR_10"/>
    <property type="match status" value="1"/>
</dbReference>
<dbReference type="PANTHER" id="PTHR46082">
    <property type="entry name" value="ATP/GTP-BINDING PROTEIN-RELATED"/>
    <property type="match status" value="1"/>
</dbReference>
<accession>A0AAW8FMB0</accession>
<organism evidence="3 4">
    <name type="scientific">Streptomyces canus</name>
    <dbReference type="NCBI Taxonomy" id="58343"/>
    <lineage>
        <taxon>Bacteria</taxon>
        <taxon>Bacillati</taxon>
        <taxon>Actinomycetota</taxon>
        <taxon>Actinomycetes</taxon>
        <taxon>Kitasatosporales</taxon>
        <taxon>Streptomycetaceae</taxon>
        <taxon>Streptomyces</taxon>
        <taxon>Streptomyces aurantiacus group</taxon>
    </lineage>
</organism>
<evidence type="ECO:0000259" key="2">
    <source>
        <dbReference type="Pfam" id="PF25000"/>
    </source>
</evidence>
<evidence type="ECO:0000313" key="3">
    <source>
        <dbReference type="EMBL" id="MDQ0910814.1"/>
    </source>
</evidence>
<dbReference type="InterPro" id="IPR011990">
    <property type="entry name" value="TPR-like_helical_dom_sf"/>
</dbReference>
<dbReference type="InterPro" id="IPR002182">
    <property type="entry name" value="NB-ARC"/>
</dbReference>
<proteinExistence type="predicted"/>
<dbReference type="InterPro" id="IPR056681">
    <property type="entry name" value="DUF7779"/>
</dbReference>
<protein>
    <submittedName>
        <fullName evidence="3">Tetratricopeptide (TPR) repeat protein</fullName>
    </submittedName>
</protein>
<comment type="caution">
    <text evidence="3">The sequence shown here is derived from an EMBL/GenBank/DDBJ whole genome shotgun (WGS) entry which is preliminary data.</text>
</comment>
<dbReference type="SUPFAM" id="SSF48452">
    <property type="entry name" value="TPR-like"/>
    <property type="match status" value="3"/>
</dbReference>